<dbReference type="AlphaFoldDB" id="A0A428WP56"/>
<evidence type="ECO:0000313" key="2">
    <source>
        <dbReference type="Proteomes" id="UP000286716"/>
    </source>
</evidence>
<sequence length="103" mass="11868">MNRTLIVAKADPKDLDRITELWTESDATALPHLVGVGRRTLFSFHGLYFHLIESEREPDIARVRDHPLWHDINAKLKPLVAPYHPSWQGPADAMAKPFYTWPL</sequence>
<organism evidence="1 2">
    <name type="scientific">Amycolatopsis balhimycina DSM 5908</name>
    <dbReference type="NCBI Taxonomy" id="1081091"/>
    <lineage>
        <taxon>Bacteria</taxon>
        <taxon>Bacillati</taxon>
        <taxon>Actinomycetota</taxon>
        <taxon>Actinomycetes</taxon>
        <taxon>Pseudonocardiales</taxon>
        <taxon>Pseudonocardiaceae</taxon>
        <taxon>Amycolatopsis</taxon>
    </lineage>
</organism>
<dbReference type="InterPro" id="IPR006765">
    <property type="entry name" value="Polyketide_synth_cyclase"/>
</dbReference>
<reference evidence="1 2" key="1">
    <citation type="submission" date="2018-05" db="EMBL/GenBank/DDBJ databases">
        <title>Evolution of GPA BGCs.</title>
        <authorList>
            <person name="Waglechner N."/>
            <person name="Wright G.D."/>
        </authorList>
    </citation>
    <scope>NUCLEOTIDE SEQUENCE [LARGE SCALE GENOMIC DNA]</scope>
    <source>
        <strain evidence="1 2">DSM 5908</strain>
    </source>
</reference>
<dbReference type="Gene3D" id="3.30.70.1090">
    <property type="entry name" value="Dimeric alpha+beta barrel"/>
    <property type="match status" value="1"/>
</dbReference>
<dbReference type="EMBL" id="QHHU01000018">
    <property type="protein sequence ID" value="RSM44875.1"/>
    <property type="molecule type" value="Genomic_DNA"/>
</dbReference>
<accession>A0A428WP56</accession>
<dbReference type="Proteomes" id="UP000286716">
    <property type="component" value="Unassembled WGS sequence"/>
</dbReference>
<dbReference type="InterPro" id="IPR011008">
    <property type="entry name" value="Dimeric_a/b-barrel"/>
</dbReference>
<gene>
    <name evidence="1" type="ORF">DMA12_15135</name>
</gene>
<dbReference type="SUPFAM" id="SSF54909">
    <property type="entry name" value="Dimeric alpha+beta barrel"/>
    <property type="match status" value="1"/>
</dbReference>
<name>A0A428WP56_AMYBA</name>
<dbReference type="InterPro" id="IPR038474">
    <property type="entry name" value="Polyketide_synth_cyclase_sf"/>
</dbReference>
<dbReference type="OrthoDB" id="4147507at2"/>
<dbReference type="GO" id="GO:0030639">
    <property type="term" value="P:polyketide biosynthetic process"/>
    <property type="evidence" value="ECO:0007669"/>
    <property type="project" value="InterPro"/>
</dbReference>
<proteinExistence type="predicted"/>
<protein>
    <submittedName>
        <fullName evidence="1">TcmI family type II polyketide cyclase</fullName>
    </submittedName>
</protein>
<dbReference type="Pfam" id="PF04673">
    <property type="entry name" value="Cyclase_polyket"/>
    <property type="match status" value="1"/>
</dbReference>
<dbReference type="RefSeq" id="WP_020639561.1">
    <property type="nucleotide sequence ID" value="NZ_QHHU01000018.1"/>
</dbReference>
<evidence type="ECO:0000313" key="1">
    <source>
        <dbReference type="EMBL" id="RSM44875.1"/>
    </source>
</evidence>
<keyword evidence="2" id="KW-1185">Reference proteome</keyword>
<comment type="caution">
    <text evidence="1">The sequence shown here is derived from an EMBL/GenBank/DDBJ whole genome shotgun (WGS) entry which is preliminary data.</text>
</comment>